<name>A0A6N2UYC0_9BIFI</name>
<feature type="domain" description="Response regulatory" evidence="4">
    <location>
        <begin position="13"/>
        <end position="135"/>
    </location>
</feature>
<dbReference type="RefSeq" id="WP_034520822.1">
    <property type="nucleotide sequence ID" value="NZ_VYSD01000007.1"/>
</dbReference>
<dbReference type="CDD" id="cd06170">
    <property type="entry name" value="LuxR_C_like"/>
    <property type="match status" value="1"/>
</dbReference>
<dbReference type="InterPro" id="IPR039420">
    <property type="entry name" value="WalR-like"/>
</dbReference>
<dbReference type="AlphaFoldDB" id="A0A6N2UYC0"/>
<feature type="domain" description="HTH luxR-type" evidence="3">
    <location>
        <begin position="151"/>
        <end position="216"/>
    </location>
</feature>
<keyword evidence="2" id="KW-0597">Phosphoprotein</keyword>
<proteinExistence type="predicted"/>
<dbReference type="GO" id="GO:0003677">
    <property type="term" value="F:DNA binding"/>
    <property type="evidence" value="ECO:0007669"/>
    <property type="project" value="UniProtKB-KW"/>
</dbReference>
<evidence type="ECO:0000313" key="7">
    <source>
        <dbReference type="Proteomes" id="UP000429211"/>
    </source>
</evidence>
<evidence type="ECO:0000259" key="4">
    <source>
        <dbReference type="PROSITE" id="PS50110"/>
    </source>
</evidence>
<dbReference type="Proteomes" id="UP000429211">
    <property type="component" value="Unassembled WGS sequence"/>
</dbReference>
<dbReference type="EMBL" id="CACRSP010000015">
    <property type="protein sequence ID" value="VYT22720.1"/>
    <property type="molecule type" value="Genomic_DNA"/>
</dbReference>
<dbReference type="GO" id="GO:0006355">
    <property type="term" value="P:regulation of DNA-templated transcription"/>
    <property type="evidence" value="ECO:0007669"/>
    <property type="project" value="InterPro"/>
</dbReference>
<evidence type="ECO:0000313" key="6">
    <source>
        <dbReference type="EMBL" id="VYT22720.1"/>
    </source>
</evidence>
<evidence type="ECO:0000259" key="3">
    <source>
        <dbReference type="PROSITE" id="PS50043"/>
    </source>
</evidence>
<feature type="modified residue" description="4-aspartylphosphate" evidence="2">
    <location>
        <position position="70"/>
    </location>
</feature>
<dbReference type="SUPFAM" id="SSF46894">
    <property type="entry name" value="C-terminal effector domain of the bipartite response regulators"/>
    <property type="match status" value="1"/>
</dbReference>
<dbReference type="Pfam" id="PF00072">
    <property type="entry name" value="Response_reg"/>
    <property type="match status" value="1"/>
</dbReference>
<dbReference type="InterPro" id="IPR000792">
    <property type="entry name" value="Tscrpt_reg_LuxR_C"/>
</dbReference>
<dbReference type="EMBL" id="WDPD01000001">
    <property type="protein sequence ID" value="KAB7462666.1"/>
    <property type="molecule type" value="Genomic_DNA"/>
</dbReference>
<dbReference type="GO" id="GO:0000160">
    <property type="term" value="P:phosphorelay signal transduction system"/>
    <property type="evidence" value="ECO:0007669"/>
    <property type="project" value="InterPro"/>
</dbReference>
<dbReference type="InterPro" id="IPR011006">
    <property type="entry name" value="CheY-like_superfamily"/>
</dbReference>
<organism evidence="6">
    <name type="scientific">Bifidobacterium dentium</name>
    <dbReference type="NCBI Taxonomy" id="1689"/>
    <lineage>
        <taxon>Bacteria</taxon>
        <taxon>Bacillati</taxon>
        <taxon>Actinomycetota</taxon>
        <taxon>Actinomycetes</taxon>
        <taxon>Bifidobacteriales</taxon>
        <taxon>Bifidobacteriaceae</taxon>
        <taxon>Bifidobacterium</taxon>
    </lineage>
</organism>
<keyword evidence="1" id="KW-0238">DNA-binding</keyword>
<gene>
    <name evidence="6" type="primary">liaR_1</name>
    <name evidence="6" type="ORF">BDLFYP24_00649</name>
    <name evidence="5" type="ORF">GBB04_02265</name>
</gene>
<dbReference type="SUPFAM" id="SSF52172">
    <property type="entry name" value="CheY-like"/>
    <property type="match status" value="1"/>
</dbReference>
<dbReference type="Pfam" id="PF00196">
    <property type="entry name" value="GerE"/>
    <property type="match status" value="1"/>
</dbReference>
<evidence type="ECO:0000256" key="1">
    <source>
        <dbReference type="ARBA" id="ARBA00023125"/>
    </source>
</evidence>
<dbReference type="PRINTS" id="PR00038">
    <property type="entry name" value="HTHLUXR"/>
</dbReference>
<evidence type="ECO:0000256" key="2">
    <source>
        <dbReference type="PROSITE-ProRule" id="PRU00169"/>
    </source>
</evidence>
<evidence type="ECO:0000313" key="5">
    <source>
        <dbReference type="EMBL" id="KAB7462666.1"/>
    </source>
</evidence>
<dbReference type="SMART" id="SM00421">
    <property type="entry name" value="HTH_LUXR"/>
    <property type="match status" value="1"/>
</dbReference>
<dbReference type="InterPro" id="IPR016032">
    <property type="entry name" value="Sig_transdc_resp-reg_C-effctor"/>
</dbReference>
<dbReference type="InterPro" id="IPR036388">
    <property type="entry name" value="WH-like_DNA-bd_sf"/>
</dbReference>
<reference evidence="5 7" key="1">
    <citation type="journal article" date="2019" name="Nat. Med.">
        <title>A library of human gut bacterial isolates paired with longitudinal multiomics data enables mechanistic microbiome research.</title>
        <authorList>
            <person name="Poyet M."/>
            <person name="Groussin M."/>
            <person name="Gibbons S.M."/>
            <person name="Avila-Pacheco J."/>
            <person name="Jiang X."/>
            <person name="Kearney S.M."/>
            <person name="Perrotta A.R."/>
            <person name="Berdy B."/>
            <person name="Zhao S."/>
            <person name="Lieberman T.D."/>
            <person name="Swanson P.K."/>
            <person name="Smith M."/>
            <person name="Roesemann S."/>
            <person name="Alexander J.E."/>
            <person name="Rich S.A."/>
            <person name="Livny J."/>
            <person name="Vlamakis H."/>
            <person name="Clish C."/>
            <person name="Bullock K."/>
            <person name="Deik A."/>
            <person name="Scott J."/>
            <person name="Pierce K.A."/>
            <person name="Xavier R.J."/>
            <person name="Alm E.J."/>
        </authorList>
    </citation>
    <scope>NUCLEOTIDE SEQUENCE [LARGE SCALE GENOMIC DNA]</scope>
    <source>
        <strain evidence="5 7">BIOML-A2</strain>
    </source>
</reference>
<dbReference type="Gene3D" id="3.40.50.2300">
    <property type="match status" value="1"/>
</dbReference>
<dbReference type="PROSITE" id="PS00622">
    <property type="entry name" value="HTH_LUXR_1"/>
    <property type="match status" value="1"/>
</dbReference>
<dbReference type="Gene3D" id="1.10.10.10">
    <property type="entry name" value="Winged helix-like DNA-binding domain superfamily/Winged helix DNA-binding domain"/>
    <property type="match status" value="1"/>
</dbReference>
<protein>
    <submittedName>
        <fullName evidence="5">Response regulator transcription factor</fullName>
    </submittedName>
    <submittedName>
        <fullName evidence="6">Transcriptional regulatory protein LiaR</fullName>
    </submittedName>
</protein>
<accession>A0A6N2UYC0</accession>
<sequence length="218" mass="23986">MALMGNTNIRSIRIGVLDNDACALNYIMLMLKRLDHRNGMKLDLWSTTFPTRALQECRHGLQHTDILLLDMALNGVTGPQIAQLLRRASPTTAVIGMTSYEPELYQAEATQAGITTILDKTTIADDLPEAIAAVLNAPPESCETSPASYGTEAPLPKLTDAEQRILMLSASGLNAKQIAARLGISVDTVFSHRRNIKTKFHISDWHDVVAQCRNRHII</sequence>
<reference evidence="6" key="2">
    <citation type="submission" date="2019-11" db="EMBL/GenBank/DDBJ databases">
        <authorList>
            <person name="Feng L."/>
        </authorList>
    </citation>
    <scope>NUCLEOTIDE SEQUENCE</scope>
    <source>
        <strain evidence="6">BdentiumLFYP24</strain>
    </source>
</reference>
<dbReference type="SMART" id="SM00448">
    <property type="entry name" value="REC"/>
    <property type="match status" value="1"/>
</dbReference>
<dbReference type="PROSITE" id="PS50043">
    <property type="entry name" value="HTH_LUXR_2"/>
    <property type="match status" value="1"/>
</dbReference>
<dbReference type="InterPro" id="IPR001789">
    <property type="entry name" value="Sig_transdc_resp-reg_receiver"/>
</dbReference>
<dbReference type="PROSITE" id="PS50110">
    <property type="entry name" value="RESPONSE_REGULATORY"/>
    <property type="match status" value="1"/>
</dbReference>
<dbReference type="PANTHER" id="PTHR43214">
    <property type="entry name" value="TWO-COMPONENT RESPONSE REGULATOR"/>
    <property type="match status" value="1"/>
</dbReference>